<keyword evidence="2 4" id="KW-0067">ATP-binding</keyword>
<name>A0ABP9S6G3_9GAMM</name>
<proteinExistence type="predicted"/>
<keyword evidence="5" id="KW-1185">Reference proteome</keyword>
<dbReference type="SUPFAM" id="SSF52540">
    <property type="entry name" value="P-loop containing nucleoside triphosphate hydrolases"/>
    <property type="match status" value="1"/>
</dbReference>
<organism evidence="4 5">
    <name type="scientific">Ferrimonas gelatinilytica</name>
    <dbReference type="NCBI Taxonomy" id="1255257"/>
    <lineage>
        <taxon>Bacteria</taxon>
        <taxon>Pseudomonadati</taxon>
        <taxon>Pseudomonadota</taxon>
        <taxon>Gammaproteobacteria</taxon>
        <taxon>Alteromonadales</taxon>
        <taxon>Ferrimonadaceae</taxon>
        <taxon>Ferrimonas</taxon>
    </lineage>
</organism>
<dbReference type="GO" id="GO:0005524">
    <property type="term" value="F:ATP binding"/>
    <property type="evidence" value="ECO:0007669"/>
    <property type="project" value="UniProtKB-KW"/>
</dbReference>
<dbReference type="PANTHER" id="PTHR24220">
    <property type="entry name" value="IMPORT ATP-BINDING PROTEIN"/>
    <property type="match status" value="1"/>
</dbReference>
<comment type="caution">
    <text evidence="4">The sequence shown here is derived from an EMBL/GenBank/DDBJ whole genome shotgun (WGS) entry which is preliminary data.</text>
</comment>
<evidence type="ECO:0000259" key="3">
    <source>
        <dbReference type="PROSITE" id="PS50893"/>
    </source>
</evidence>
<dbReference type="EMBL" id="BAABLF010000009">
    <property type="protein sequence ID" value="GAA5190997.1"/>
    <property type="molecule type" value="Genomic_DNA"/>
</dbReference>
<evidence type="ECO:0000313" key="5">
    <source>
        <dbReference type="Proteomes" id="UP001501600"/>
    </source>
</evidence>
<dbReference type="RefSeq" id="WP_345316621.1">
    <property type="nucleotide sequence ID" value="NZ_BAABLF010000009.1"/>
</dbReference>
<reference evidence="5" key="1">
    <citation type="journal article" date="2019" name="Int. J. Syst. Evol. Microbiol.">
        <title>The Global Catalogue of Microorganisms (GCM) 10K type strain sequencing project: providing services to taxonomists for standard genome sequencing and annotation.</title>
        <authorList>
            <consortium name="The Broad Institute Genomics Platform"/>
            <consortium name="The Broad Institute Genome Sequencing Center for Infectious Disease"/>
            <person name="Wu L."/>
            <person name="Ma J."/>
        </authorList>
    </citation>
    <scope>NUCLEOTIDE SEQUENCE [LARGE SCALE GENOMIC DNA]</scope>
    <source>
        <strain evidence="5">JCM 18720</strain>
    </source>
</reference>
<dbReference type="InterPro" id="IPR015854">
    <property type="entry name" value="ABC_transpr_LolD-like"/>
</dbReference>
<dbReference type="Pfam" id="PF00005">
    <property type="entry name" value="ABC_tran"/>
    <property type="match status" value="1"/>
</dbReference>
<dbReference type="InterPro" id="IPR027417">
    <property type="entry name" value="P-loop_NTPase"/>
</dbReference>
<dbReference type="Gene3D" id="3.40.50.300">
    <property type="entry name" value="P-loop containing nucleotide triphosphate hydrolases"/>
    <property type="match status" value="1"/>
</dbReference>
<dbReference type="PROSITE" id="PS50893">
    <property type="entry name" value="ABC_TRANSPORTER_2"/>
    <property type="match status" value="1"/>
</dbReference>
<protein>
    <submittedName>
        <fullName evidence="4">ATP-binding cassette domain-containing protein</fullName>
    </submittedName>
</protein>
<accession>A0ABP9S6G3</accession>
<feature type="domain" description="ABC transporter" evidence="3">
    <location>
        <begin position="1"/>
        <end position="215"/>
    </location>
</feature>
<gene>
    <name evidence="4" type="ORF">GCM10025772_16910</name>
</gene>
<dbReference type="InterPro" id="IPR003593">
    <property type="entry name" value="AAA+_ATPase"/>
</dbReference>
<sequence>MTLLALPATEILRGNKPILTLPGLTIASGERVALLGPSGAGKSTLLDALYRLRPREIAWCPQQLGLVEPLSLFHNVYIGALARHSLPYHLVNLARPWPNRYREIQELMTPLGLADRLESRVVHLSGGQRQRTALGRALYRQQPTFLGDEPITGIDPVQGPDILRRVLEAHTTSVVALHDAELARTCCHRLIGLKAGRMLFDKAAGDVTDGDLNRLYR</sequence>
<dbReference type="PANTHER" id="PTHR24220:SF659">
    <property type="entry name" value="TRANSPORTER, PUTATIVE-RELATED"/>
    <property type="match status" value="1"/>
</dbReference>
<evidence type="ECO:0000313" key="4">
    <source>
        <dbReference type="EMBL" id="GAA5190997.1"/>
    </source>
</evidence>
<keyword evidence="1" id="KW-0547">Nucleotide-binding</keyword>
<dbReference type="Proteomes" id="UP001501600">
    <property type="component" value="Unassembled WGS sequence"/>
</dbReference>
<evidence type="ECO:0000256" key="2">
    <source>
        <dbReference type="ARBA" id="ARBA00022840"/>
    </source>
</evidence>
<evidence type="ECO:0000256" key="1">
    <source>
        <dbReference type="ARBA" id="ARBA00022741"/>
    </source>
</evidence>
<dbReference type="SMART" id="SM00382">
    <property type="entry name" value="AAA"/>
    <property type="match status" value="1"/>
</dbReference>
<dbReference type="InterPro" id="IPR003439">
    <property type="entry name" value="ABC_transporter-like_ATP-bd"/>
</dbReference>